<evidence type="ECO:0000313" key="2">
    <source>
        <dbReference type="Proteomes" id="UP000248584"/>
    </source>
</evidence>
<reference evidence="1 2" key="1">
    <citation type="submission" date="2018-06" db="EMBL/GenBank/DDBJ databases">
        <title>Genomic Encyclopedia of Archaeal and Bacterial Type Strains, Phase II (KMG-II): from individual species to whole genera.</title>
        <authorList>
            <person name="Goeker M."/>
        </authorList>
    </citation>
    <scope>NUCLEOTIDE SEQUENCE [LARGE SCALE GENOMIC DNA]</scope>
    <source>
        <strain evidence="1 2">DSM 17205</strain>
    </source>
</reference>
<proteinExistence type="predicted"/>
<dbReference type="EMBL" id="QKZR01000006">
    <property type="protein sequence ID" value="PZX37819.1"/>
    <property type="molecule type" value="Genomic_DNA"/>
</dbReference>
<name>A0ABX5PUY6_9FLAO</name>
<keyword evidence="2" id="KW-1185">Reference proteome</keyword>
<evidence type="ECO:0000313" key="1">
    <source>
        <dbReference type="EMBL" id="PZX37819.1"/>
    </source>
</evidence>
<protein>
    <submittedName>
        <fullName evidence="1">Uncharacterized protein</fullName>
    </submittedName>
</protein>
<organism evidence="1 2">
    <name type="scientific">Nonlabens dokdonensis</name>
    <dbReference type="NCBI Taxonomy" id="328515"/>
    <lineage>
        <taxon>Bacteria</taxon>
        <taxon>Pseudomonadati</taxon>
        <taxon>Bacteroidota</taxon>
        <taxon>Flavobacteriia</taxon>
        <taxon>Flavobacteriales</taxon>
        <taxon>Flavobacteriaceae</taxon>
        <taxon>Nonlabens</taxon>
    </lineage>
</organism>
<dbReference type="Proteomes" id="UP000248584">
    <property type="component" value="Unassembled WGS sequence"/>
</dbReference>
<comment type="caution">
    <text evidence="1">The sequence shown here is derived from an EMBL/GenBank/DDBJ whole genome shotgun (WGS) entry which is preliminary data.</text>
</comment>
<accession>A0ABX5PUY6</accession>
<sequence>MTIGNVYSQTDKNGNPIFNSISTNEQEFDDFNLISNYYTLENNIENKNSSVYISNSPSLNEIEKSATELPSDFFIITKNQQISNMILIVNEPKRVFVVIDIGTNKKSEFKCKLKGEITENRAKEIIDSKFDDNAKIKDGKLYFNNKKFKIITNADIDKAVISLIKKEKLGETKTTEVKIPSQNELKRIILSETKEGGKLDYFTEIKGKEYDGIQIKPGVFSTKLGVALYKWGRAAFDIGVNTLEDSYKIFGDFKGRELNQREKEYIKLGFNKELEK</sequence>
<gene>
    <name evidence="1" type="ORF">LX97_02914</name>
</gene>